<evidence type="ECO:0000256" key="4">
    <source>
        <dbReference type="ARBA" id="ARBA00022989"/>
    </source>
</evidence>
<evidence type="ECO:0000256" key="2">
    <source>
        <dbReference type="ARBA" id="ARBA00022448"/>
    </source>
</evidence>
<dbReference type="InterPro" id="IPR003663">
    <property type="entry name" value="Sugar/inositol_transpt"/>
</dbReference>
<dbReference type="PRINTS" id="PR00171">
    <property type="entry name" value="SUGRTRNSPORT"/>
</dbReference>
<reference evidence="8" key="2">
    <citation type="submission" date="2024-10" db="UniProtKB">
        <authorList>
            <consortium name="EnsemblProtists"/>
        </authorList>
    </citation>
    <scope>IDENTIFICATION</scope>
</reference>
<dbReference type="InterPro" id="IPR005828">
    <property type="entry name" value="MFS_sugar_transport-like"/>
</dbReference>
<reference evidence="9" key="1">
    <citation type="journal article" date="2013" name="Nature">
        <title>Pan genome of the phytoplankton Emiliania underpins its global distribution.</title>
        <authorList>
            <person name="Read B.A."/>
            <person name="Kegel J."/>
            <person name="Klute M.J."/>
            <person name="Kuo A."/>
            <person name="Lefebvre S.C."/>
            <person name="Maumus F."/>
            <person name="Mayer C."/>
            <person name="Miller J."/>
            <person name="Monier A."/>
            <person name="Salamov A."/>
            <person name="Young J."/>
            <person name="Aguilar M."/>
            <person name="Claverie J.M."/>
            <person name="Frickenhaus S."/>
            <person name="Gonzalez K."/>
            <person name="Herman E.K."/>
            <person name="Lin Y.C."/>
            <person name="Napier J."/>
            <person name="Ogata H."/>
            <person name="Sarno A.F."/>
            <person name="Shmutz J."/>
            <person name="Schroeder D."/>
            <person name="de Vargas C."/>
            <person name="Verret F."/>
            <person name="von Dassow P."/>
            <person name="Valentin K."/>
            <person name="Van de Peer Y."/>
            <person name="Wheeler G."/>
            <person name="Dacks J.B."/>
            <person name="Delwiche C.F."/>
            <person name="Dyhrman S.T."/>
            <person name="Glockner G."/>
            <person name="John U."/>
            <person name="Richards T."/>
            <person name="Worden A.Z."/>
            <person name="Zhang X."/>
            <person name="Grigoriev I.V."/>
            <person name="Allen A.E."/>
            <person name="Bidle K."/>
            <person name="Borodovsky M."/>
            <person name="Bowler C."/>
            <person name="Brownlee C."/>
            <person name="Cock J.M."/>
            <person name="Elias M."/>
            <person name="Gladyshev V.N."/>
            <person name="Groth M."/>
            <person name="Guda C."/>
            <person name="Hadaegh A."/>
            <person name="Iglesias-Rodriguez M.D."/>
            <person name="Jenkins J."/>
            <person name="Jones B.M."/>
            <person name="Lawson T."/>
            <person name="Leese F."/>
            <person name="Lindquist E."/>
            <person name="Lobanov A."/>
            <person name="Lomsadze A."/>
            <person name="Malik S.B."/>
            <person name="Marsh M.E."/>
            <person name="Mackinder L."/>
            <person name="Mock T."/>
            <person name="Mueller-Roeber B."/>
            <person name="Pagarete A."/>
            <person name="Parker M."/>
            <person name="Probert I."/>
            <person name="Quesneville H."/>
            <person name="Raines C."/>
            <person name="Rensing S.A."/>
            <person name="Riano-Pachon D.M."/>
            <person name="Richier S."/>
            <person name="Rokitta S."/>
            <person name="Shiraiwa Y."/>
            <person name="Soanes D.M."/>
            <person name="van der Giezen M."/>
            <person name="Wahlund T.M."/>
            <person name="Williams B."/>
            <person name="Wilson W."/>
            <person name="Wolfe G."/>
            <person name="Wurch L.L."/>
        </authorList>
    </citation>
    <scope>NUCLEOTIDE SEQUENCE</scope>
</reference>
<feature type="transmembrane region" description="Helical" evidence="6">
    <location>
        <begin position="387"/>
        <end position="407"/>
    </location>
</feature>
<dbReference type="InterPro" id="IPR036259">
    <property type="entry name" value="MFS_trans_sf"/>
</dbReference>
<evidence type="ECO:0000256" key="6">
    <source>
        <dbReference type="SAM" id="Phobius"/>
    </source>
</evidence>
<organism evidence="8 9">
    <name type="scientific">Emiliania huxleyi (strain CCMP1516)</name>
    <dbReference type="NCBI Taxonomy" id="280463"/>
    <lineage>
        <taxon>Eukaryota</taxon>
        <taxon>Haptista</taxon>
        <taxon>Haptophyta</taxon>
        <taxon>Prymnesiophyceae</taxon>
        <taxon>Isochrysidales</taxon>
        <taxon>Noelaerhabdaceae</taxon>
        <taxon>Emiliania</taxon>
    </lineage>
</organism>
<keyword evidence="9" id="KW-1185">Reference proteome</keyword>
<feature type="transmembrane region" description="Helical" evidence="6">
    <location>
        <begin position="684"/>
        <end position="704"/>
    </location>
</feature>
<feature type="transmembrane region" description="Helical" evidence="6">
    <location>
        <begin position="490"/>
        <end position="512"/>
    </location>
</feature>
<dbReference type="InterPro" id="IPR045263">
    <property type="entry name" value="GLUT"/>
</dbReference>
<sequence length="800" mass="84210">MESWAMRVTVQRRLGLPLDVACQAAEAGKRAPNGQLHDILGDAAMVNPQLKHATRHKFLLKRLVKTLRSAWGMIIEMEPTAHLSYSNPKQPDVAAANIGRGHRRLVADLKLTSSLASKGKDAAGDGELGWKGAYVRFGNTEPGLLNLGKLKELDGDYRFAQEQDCDLRLFDFESFGGFGKEVRSTLREAANQLSNKLSHAQHLDEAAMRSRVAADSFVSASYLRDQLLLASRSSENLVDGCVGGFSRTSSLADLAYVAVPGLTQRVVHNRSVVSLANLSDNFSEIPAHESPVVLTGGSSRPLAGAAAVAMLSTLMCGYSLGSMNTLAKPLRAALGIPPAALTPEGVAIPLPSNDLLWSLIVSIFMLGALLGCNATTALTDRWGRKTYLLWVTAVFFVGALLEAASALPECAVAGGWLVCFDRVLLLLLGRLVSGIACGGAAVVVPLYLGEVSPAHLRGALGTANQLALGLGMLAAQLLGLPAGLGTLQGWPVLLGLPALPALLQLLFQPLLLESPRWYVQLRDRPPDDLEVQEELYCMLEAARRGHDLLQIQLERSLTRASSHSSCGSNLGAQSQAMGATGCGSALPAAHMSLDDVAQLRAPPIWQAVATQPAVRRALLITVSLTALQQLSGVANLFNFSSTYLLARGFSDATCASVAVAVHASNVCATLLTALLMDYLGRRRLLLASTFGAAACAALLTLAAASPLEPWAPPLCIAAAAGFVGSFALGLGPVALLLPAEVFPAAYRSTGAALASSVHWTAQFATTFVFLLQAERLGAAAFVPHAALLLFGLVFAAVHGA</sequence>
<evidence type="ECO:0000313" key="9">
    <source>
        <dbReference type="Proteomes" id="UP000013827"/>
    </source>
</evidence>
<feature type="transmembrane region" description="Helical" evidence="6">
    <location>
        <begin position="776"/>
        <end position="797"/>
    </location>
</feature>
<dbReference type="PROSITE" id="PS00216">
    <property type="entry name" value="SUGAR_TRANSPORT_1"/>
    <property type="match status" value="1"/>
</dbReference>
<dbReference type="PROSITE" id="PS50850">
    <property type="entry name" value="MFS"/>
    <property type="match status" value="1"/>
</dbReference>
<dbReference type="PANTHER" id="PTHR23503:SF8">
    <property type="entry name" value="FACILITATED GLUCOSE TRANSPORTER PROTEIN 1"/>
    <property type="match status" value="1"/>
</dbReference>
<evidence type="ECO:0000256" key="5">
    <source>
        <dbReference type="ARBA" id="ARBA00023136"/>
    </source>
</evidence>
<feature type="transmembrane region" description="Helical" evidence="6">
    <location>
        <begin position="427"/>
        <end position="448"/>
    </location>
</feature>
<dbReference type="RefSeq" id="XP_005761208.1">
    <property type="nucleotide sequence ID" value="XM_005761151.1"/>
</dbReference>
<protein>
    <recommendedName>
        <fullName evidence="7">Major facilitator superfamily (MFS) profile domain-containing protein</fullName>
    </recommendedName>
</protein>
<keyword evidence="4 6" id="KW-1133">Transmembrane helix</keyword>
<feature type="transmembrane region" description="Helical" evidence="6">
    <location>
        <begin position="749"/>
        <end position="770"/>
    </location>
</feature>
<dbReference type="STRING" id="2903.R1DJ93"/>
<dbReference type="PANTHER" id="PTHR23503">
    <property type="entry name" value="SOLUTE CARRIER FAMILY 2"/>
    <property type="match status" value="1"/>
</dbReference>
<evidence type="ECO:0000256" key="1">
    <source>
        <dbReference type="ARBA" id="ARBA00004141"/>
    </source>
</evidence>
<feature type="transmembrane region" description="Helical" evidence="6">
    <location>
        <begin position="617"/>
        <end position="637"/>
    </location>
</feature>
<dbReference type="AlphaFoldDB" id="A0A0D3IBZ4"/>
<dbReference type="HOGENOM" id="CLU_019163_0_0_1"/>
<evidence type="ECO:0000259" key="7">
    <source>
        <dbReference type="PROSITE" id="PS50850"/>
    </source>
</evidence>
<feature type="transmembrane region" description="Helical" evidence="6">
    <location>
        <begin position="355"/>
        <end position="375"/>
    </location>
</feature>
<feature type="domain" description="Major facilitator superfamily (MFS) profile" evidence="7">
    <location>
        <begin position="305"/>
        <end position="800"/>
    </location>
</feature>
<dbReference type="GeneID" id="17254996"/>
<keyword evidence="5 6" id="KW-0472">Membrane</keyword>
<dbReference type="InterPro" id="IPR005829">
    <property type="entry name" value="Sugar_transporter_CS"/>
</dbReference>
<feature type="transmembrane region" description="Helical" evidence="6">
    <location>
        <begin position="460"/>
        <end position="478"/>
    </location>
</feature>
<comment type="subcellular location">
    <subcellularLocation>
        <location evidence="1">Membrane</location>
        <topology evidence="1">Multi-pass membrane protein</topology>
    </subcellularLocation>
</comment>
<dbReference type="PROSITE" id="PS00217">
    <property type="entry name" value="SUGAR_TRANSPORT_2"/>
    <property type="match status" value="1"/>
</dbReference>
<dbReference type="SUPFAM" id="SSF103473">
    <property type="entry name" value="MFS general substrate transporter"/>
    <property type="match status" value="1"/>
</dbReference>
<name>A0A0D3IBZ4_EMIH1</name>
<dbReference type="KEGG" id="ehx:EMIHUDRAFT_217027"/>
<dbReference type="InterPro" id="IPR020846">
    <property type="entry name" value="MFS_dom"/>
</dbReference>
<feature type="transmembrane region" description="Helical" evidence="6">
    <location>
        <begin position="710"/>
        <end position="737"/>
    </location>
</feature>
<keyword evidence="3 6" id="KW-0812">Transmembrane</keyword>
<dbReference type="EnsemblProtists" id="EOD08779">
    <property type="protein sequence ID" value="EOD08779"/>
    <property type="gene ID" value="EMIHUDRAFT_217027"/>
</dbReference>
<dbReference type="Gene3D" id="1.20.1250.20">
    <property type="entry name" value="MFS general substrate transporter like domains"/>
    <property type="match status" value="1"/>
</dbReference>
<dbReference type="PaxDb" id="2903-EOD08779"/>
<dbReference type="OMA" id="FIPINHD"/>
<dbReference type="GO" id="GO:0015149">
    <property type="term" value="F:hexose transmembrane transporter activity"/>
    <property type="evidence" value="ECO:0007669"/>
    <property type="project" value="TreeGrafter"/>
</dbReference>
<feature type="transmembrane region" description="Helical" evidence="6">
    <location>
        <begin position="657"/>
        <end position="677"/>
    </location>
</feature>
<dbReference type="Proteomes" id="UP000013827">
    <property type="component" value="Unassembled WGS sequence"/>
</dbReference>
<accession>A0A0D3IBZ4</accession>
<evidence type="ECO:0000313" key="8">
    <source>
        <dbReference type="EnsemblProtists" id="EOD08779"/>
    </source>
</evidence>
<dbReference type="Pfam" id="PF00083">
    <property type="entry name" value="Sugar_tr"/>
    <property type="match status" value="2"/>
</dbReference>
<keyword evidence="2" id="KW-0813">Transport</keyword>
<dbReference type="GO" id="GO:0016020">
    <property type="term" value="C:membrane"/>
    <property type="evidence" value="ECO:0007669"/>
    <property type="project" value="UniProtKB-SubCell"/>
</dbReference>
<proteinExistence type="predicted"/>
<dbReference type="eggNOG" id="KOG0569">
    <property type="taxonomic scope" value="Eukaryota"/>
</dbReference>
<evidence type="ECO:0000256" key="3">
    <source>
        <dbReference type="ARBA" id="ARBA00022692"/>
    </source>
</evidence>